<dbReference type="EMBL" id="CABPRJ010002367">
    <property type="protein sequence ID" value="VVC43037.1"/>
    <property type="molecule type" value="Genomic_DNA"/>
</dbReference>
<reference evidence="2 3" key="1">
    <citation type="submission" date="2019-08" db="EMBL/GenBank/DDBJ databases">
        <authorList>
            <person name="Alioto T."/>
            <person name="Alioto T."/>
            <person name="Gomez Garrido J."/>
        </authorList>
    </citation>
    <scope>NUCLEOTIDE SEQUENCE [LARGE SCALE GENOMIC DNA]</scope>
</reference>
<dbReference type="Pfam" id="PF02958">
    <property type="entry name" value="EcKL"/>
    <property type="match status" value="1"/>
</dbReference>
<dbReference type="Gene3D" id="3.90.1200.10">
    <property type="match status" value="1"/>
</dbReference>
<accession>A0A5E4NHA6</accession>
<dbReference type="InterPro" id="IPR004119">
    <property type="entry name" value="EcKL"/>
</dbReference>
<dbReference type="PANTHER" id="PTHR11012:SF8">
    <property type="entry name" value="JUVENILE HORMONE-INDUCIBLE PROTEIN 26"/>
    <property type="match status" value="1"/>
</dbReference>
<keyword evidence="3" id="KW-1185">Reference proteome</keyword>
<dbReference type="OrthoDB" id="190089at2759"/>
<dbReference type="InterPro" id="IPR015897">
    <property type="entry name" value="CHK_kinase-like"/>
</dbReference>
<dbReference type="Proteomes" id="UP000325440">
    <property type="component" value="Unassembled WGS sequence"/>
</dbReference>
<protein>
    <recommendedName>
        <fullName evidence="1">CHK kinase-like domain-containing protein</fullName>
    </recommendedName>
</protein>
<evidence type="ECO:0000313" key="2">
    <source>
        <dbReference type="EMBL" id="VVC43037.1"/>
    </source>
</evidence>
<dbReference type="SUPFAM" id="SSF56112">
    <property type="entry name" value="Protein kinase-like (PK-like)"/>
    <property type="match status" value="1"/>
</dbReference>
<dbReference type="InterPro" id="IPR011009">
    <property type="entry name" value="Kinase-like_dom_sf"/>
</dbReference>
<proteinExistence type="predicted"/>
<dbReference type="PANTHER" id="PTHR11012">
    <property type="entry name" value="PROTEIN KINASE-LIKE DOMAIN-CONTAINING"/>
    <property type="match status" value="1"/>
</dbReference>
<organism evidence="2 3">
    <name type="scientific">Cinara cedri</name>
    <dbReference type="NCBI Taxonomy" id="506608"/>
    <lineage>
        <taxon>Eukaryota</taxon>
        <taxon>Metazoa</taxon>
        <taxon>Ecdysozoa</taxon>
        <taxon>Arthropoda</taxon>
        <taxon>Hexapoda</taxon>
        <taxon>Insecta</taxon>
        <taxon>Pterygota</taxon>
        <taxon>Neoptera</taxon>
        <taxon>Paraneoptera</taxon>
        <taxon>Hemiptera</taxon>
        <taxon>Sternorrhyncha</taxon>
        <taxon>Aphidomorpha</taxon>
        <taxon>Aphidoidea</taxon>
        <taxon>Aphididae</taxon>
        <taxon>Lachninae</taxon>
        <taxon>Cinara</taxon>
    </lineage>
</organism>
<dbReference type="SMART" id="SM00587">
    <property type="entry name" value="CHK"/>
    <property type="match status" value="1"/>
</dbReference>
<feature type="domain" description="CHK kinase-like" evidence="1">
    <location>
        <begin position="128"/>
        <end position="332"/>
    </location>
</feature>
<name>A0A5E4NHA6_9HEMI</name>
<gene>
    <name evidence="2" type="ORF">CINCED_3A017443</name>
</gene>
<evidence type="ECO:0000313" key="3">
    <source>
        <dbReference type="Proteomes" id="UP000325440"/>
    </source>
</evidence>
<sequence length="411" mass="46647">MESVIRQELPRIVADGAFGKNVEFVSFEKNKDTVSQDQYMSMVSFGTLRTSDGSKHNVLIKCKTNDKFLREKLRIDIQFHNEIIMYEKIVPFLLTCHGSMVSGLSGPSIPRFFYGRNSFDLSVENDLIILENVNPSGFRLSEERLFLDYDHLVKALQAIAKFHGLSYIAKHKDLTGFREVIKGVIEKNKAVDEKGSWPQMLYNSLHKFGKRGIDRLLERDGVRYRGNDNLRRFEELIKDGVNSAKRAYEPREPWSVLCHGDFNRNNMLFRYDGDGGRPVDTLLFDFGTPIYGSPVLDLSFFLYMNTTQQMRESRLDDLLNVYCATLAASVPAGVRVMDRAVLDAEMAKSALTGFASASFFLPTQLSETYSPPTDVSEKGVIDFFLNLGDTAGTEYVADMVQHMVDMSYIDV</sequence>
<dbReference type="AlphaFoldDB" id="A0A5E4NHA6"/>
<evidence type="ECO:0000259" key="1">
    <source>
        <dbReference type="SMART" id="SM00587"/>
    </source>
</evidence>